<sequence>MIVPLKRLLGEGFRVFFLAAGLYGVFAILVWTGWLGIHAAGGSFADDPFAMPPHLWHAHEMIFGFPTAALGGFFLTAVPNWTGAKAARHLYIGAAAALWLAGRIAIWFSADLSPVFVAVVDLSFLPFLGMKIATQLVKRPKPQNMMFLGLLAIIWVGDWMIHLEWIGVTDDTAWAGFRVGLFGICAMIAVLGGRVTPAFTRNALMRKGQETALPVSRRWAEMTGVGGAILLPLALIVGMPETVTGGIALMTGAAQIVRLSGWRSVHTLGEPIVWALHAGFALLGTGYILFGLADLGIGSEIAALHVLGIGAVGGMTLAVMSRAALGHTGRPLVAPHAVAFAYALLPLAALLRWTASSLDFQWYYPGIFVSGALWIAAFALFVAALWPAFWSEKLRSGGA</sequence>
<evidence type="ECO:0000313" key="3">
    <source>
        <dbReference type="Proteomes" id="UP000244081"/>
    </source>
</evidence>
<feature type="transmembrane region" description="Helical" evidence="1">
    <location>
        <begin position="332"/>
        <end position="351"/>
    </location>
</feature>
<proteinExistence type="predicted"/>
<keyword evidence="1" id="KW-0472">Membrane</keyword>
<feature type="transmembrane region" description="Helical" evidence="1">
    <location>
        <begin position="175"/>
        <end position="199"/>
    </location>
</feature>
<feature type="transmembrane region" description="Helical" evidence="1">
    <location>
        <begin position="302"/>
        <end position="320"/>
    </location>
</feature>
<feature type="transmembrane region" description="Helical" evidence="1">
    <location>
        <begin position="57"/>
        <end position="78"/>
    </location>
</feature>
<evidence type="ECO:0000256" key="1">
    <source>
        <dbReference type="SAM" id="Phobius"/>
    </source>
</evidence>
<keyword evidence="1" id="KW-1133">Transmembrane helix</keyword>
<dbReference type="RefSeq" id="WP_107990152.1">
    <property type="nucleotide sequence ID" value="NZ_QAYG01000004.1"/>
</dbReference>
<feature type="transmembrane region" description="Helical" evidence="1">
    <location>
        <begin position="90"/>
        <end position="109"/>
    </location>
</feature>
<feature type="transmembrane region" description="Helical" evidence="1">
    <location>
        <begin position="363"/>
        <end position="386"/>
    </location>
</feature>
<dbReference type="Pfam" id="PF05940">
    <property type="entry name" value="NnrS"/>
    <property type="match status" value="1"/>
</dbReference>
<name>A0A2T5V9X3_9HYPH</name>
<reference evidence="2 3" key="1">
    <citation type="submission" date="2018-04" db="EMBL/GenBank/DDBJ databases">
        <title>Genomic Encyclopedia of Archaeal and Bacterial Type Strains, Phase II (KMG-II): from individual species to whole genera.</title>
        <authorList>
            <person name="Goeker M."/>
        </authorList>
    </citation>
    <scope>NUCLEOTIDE SEQUENCE [LARGE SCALE GENOMIC DNA]</scope>
    <source>
        <strain evidence="2 3">DSM 23382</strain>
    </source>
</reference>
<dbReference type="EMBL" id="QAYG01000004">
    <property type="protein sequence ID" value="PTW60548.1"/>
    <property type="molecule type" value="Genomic_DNA"/>
</dbReference>
<comment type="caution">
    <text evidence="2">The sequence shown here is derived from an EMBL/GenBank/DDBJ whole genome shotgun (WGS) entry which is preliminary data.</text>
</comment>
<keyword evidence="3" id="KW-1185">Reference proteome</keyword>
<gene>
    <name evidence="2" type="ORF">C8N35_104173</name>
</gene>
<evidence type="ECO:0000313" key="2">
    <source>
        <dbReference type="EMBL" id="PTW60548.1"/>
    </source>
</evidence>
<feature type="transmembrane region" description="Helical" evidence="1">
    <location>
        <begin position="272"/>
        <end position="290"/>
    </location>
</feature>
<feature type="transmembrane region" description="Helical" evidence="1">
    <location>
        <begin position="12"/>
        <end position="37"/>
    </location>
</feature>
<keyword evidence="1" id="KW-0812">Transmembrane</keyword>
<dbReference type="OrthoDB" id="9770040at2"/>
<accession>A0A2T5V9X3</accession>
<dbReference type="InterPro" id="IPR010266">
    <property type="entry name" value="NnrS"/>
</dbReference>
<organism evidence="2 3">
    <name type="scientific">Breoghania corrubedonensis</name>
    <dbReference type="NCBI Taxonomy" id="665038"/>
    <lineage>
        <taxon>Bacteria</taxon>
        <taxon>Pseudomonadati</taxon>
        <taxon>Pseudomonadota</taxon>
        <taxon>Alphaproteobacteria</taxon>
        <taxon>Hyphomicrobiales</taxon>
        <taxon>Stappiaceae</taxon>
        <taxon>Breoghania</taxon>
    </lineage>
</organism>
<feature type="transmembrane region" description="Helical" evidence="1">
    <location>
        <begin position="115"/>
        <end position="133"/>
    </location>
</feature>
<dbReference type="Proteomes" id="UP000244081">
    <property type="component" value="Unassembled WGS sequence"/>
</dbReference>
<dbReference type="AlphaFoldDB" id="A0A2T5V9X3"/>
<protein>
    <submittedName>
        <fullName evidence="2">Uncharacterized protein involved in response to NO</fullName>
    </submittedName>
</protein>
<feature type="transmembrane region" description="Helical" evidence="1">
    <location>
        <begin position="145"/>
        <end position="163"/>
    </location>
</feature>